<reference evidence="2 3" key="1">
    <citation type="submission" date="2020-08" db="EMBL/GenBank/DDBJ databases">
        <title>Genomic Encyclopedia of Type Strains, Phase IV (KMG-IV): sequencing the most valuable type-strain genomes for metagenomic binning, comparative biology and taxonomic classification.</title>
        <authorList>
            <person name="Goeker M."/>
        </authorList>
    </citation>
    <scope>NUCLEOTIDE SEQUENCE [LARGE SCALE GENOMIC DNA]</scope>
    <source>
        <strain evidence="2 3">DSM 29007</strain>
    </source>
</reference>
<keyword evidence="3" id="KW-1185">Reference proteome</keyword>
<dbReference type="SUPFAM" id="SSF48208">
    <property type="entry name" value="Six-hairpin glycosidases"/>
    <property type="match status" value="1"/>
</dbReference>
<comment type="caution">
    <text evidence="2">The sequence shown here is derived from an EMBL/GenBank/DDBJ whole genome shotgun (WGS) entry which is preliminary data.</text>
</comment>
<dbReference type="InterPro" id="IPR008928">
    <property type="entry name" value="6-hairpin_glycosidase_sf"/>
</dbReference>
<protein>
    <recommendedName>
        <fullName evidence="1">F5/8 type C domain-containing protein</fullName>
    </recommendedName>
</protein>
<dbReference type="Pfam" id="PF00754">
    <property type="entry name" value="F5_F8_type_C"/>
    <property type="match status" value="1"/>
</dbReference>
<accession>A0A841GLH0</accession>
<dbReference type="InterPro" id="IPR012341">
    <property type="entry name" value="6hp_glycosidase-like_sf"/>
</dbReference>
<dbReference type="Gene3D" id="1.50.10.10">
    <property type="match status" value="1"/>
</dbReference>
<dbReference type="EMBL" id="JACHIA010000002">
    <property type="protein sequence ID" value="MBB6069447.1"/>
    <property type="molecule type" value="Genomic_DNA"/>
</dbReference>
<dbReference type="InterPro" id="IPR008979">
    <property type="entry name" value="Galactose-bd-like_sf"/>
</dbReference>
<dbReference type="InterPro" id="IPR000421">
    <property type="entry name" value="FA58C"/>
</dbReference>
<dbReference type="AlphaFoldDB" id="A0A841GLH0"/>
<evidence type="ECO:0000259" key="1">
    <source>
        <dbReference type="PROSITE" id="PS50022"/>
    </source>
</evidence>
<dbReference type="PROSITE" id="PS50022">
    <property type="entry name" value="FA58C_3"/>
    <property type="match status" value="1"/>
</dbReference>
<proteinExistence type="predicted"/>
<evidence type="ECO:0000313" key="2">
    <source>
        <dbReference type="EMBL" id="MBB6069447.1"/>
    </source>
</evidence>
<feature type="domain" description="F5/8 type C" evidence="1">
    <location>
        <begin position="176"/>
        <end position="315"/>
    </location>
</feature>
<dbReference type="GO" id="GO:0005975">
    <property type="term" value="P:carbohydrate metabolic process"/>
    <property type="evidence" value="ECO:0007669"/>
    <property type="project" value="InterPro"/>
</dbReference>
<organism evidence="2 3">
    <name type="scientific">Longimicrobium terrae</name>
    <dbReference type="NCBI Taxonomy" id="1639882"/>
    <lineage>
        <taxon>Bacteria</taxon>
        <taxon>Pseudomonadati</taxon>
        <taxon>Gemmatimonadota</taxon>
        <taxon>Longimicrobiia</taxon>
        <taxon>Longimicrobiales</taxon>
        <taxon>Longimicrobiaceae</taxon>
        <taxon>Longimicrobium</taxon>
    </lineage>
</organism>
<dbReference type="Proteomes" id="UP000582837">
    <property type="component" value="Unassembled WGS sequence"/>
</dbReference>
<gene>
    <name evidence="2" type="ORF">HNQ61_001062</name>
</gene>
<name>A0A841GLH0_9BACT</name>
<dbReference type="RefSeq" id="WP_183685527.1">
    <property type="nucleotide sequence ID" value="NZ_JACHIA010000002.1"/>
</dbReference>
<dbReference type="Gene3D" id="2.60.120.260">
    <property type="entry name" value="Galactose-binding domain-like"/>
    <property type="match status" value="2"/>
</dbReference>
<dbReference type="SUPFAM" id="SSF49785">
    <property type="entry name" value="Galactose-binding domain-like"/>
    <property type="match status" value="2"/>
</dbReference>
<evidence type="ECO:0000313" key="3">
    <source>
        <dbReference type="Proteomes" id="UP000582837"/>
    </source>
</evidence>
<sequence>MTGCASAAPASAPETTVASTVAAAVLVDGGTRVLDDFETLSGWTAHPSDGVELRISADSGAAGRGMRLDFDFHGGTGYAIARKTIPIDLPANWEFGFRMRADAPVNDLEFKLIDPSGENVWWMNRRRFEFPREWRRIRTQKRQVEFAWGPRGGGEMDSVAQIEIVVTAAAGGRGTVWIDDLTFRQREPAAPYTQTPLVTATASPEVARLAVDGDSTTIWCGDGENESEITIDFRRERELGGLVIDWDSAAHASRYHVQTSDDGARWETVYTVDFGNGGRDPLYLPETETRWLRLRMEGEMAVPEYAIREIEIKPAEWSQTPNAFFANLAKDAPRGVYPRYLTGEQSYWTVIGVPGDTRESTINTDGMVETGIGGPSIEPFLYADGRLLTWADVRASQSLRDGYLPIPTVDWDARPLGLAVTAVAVGPAEGSSVYVRYRVENRSDRAMDATLYLALRPFQVNPSWQFLNVQGGVARVRQMAMRGRDLTVDGAPVVRTITPAGGFGAAPFDGGDVVDYLRAGRLPPSPSAADPRGFASGALAYPLRIPPGETRDVIAAIPLHAASQPPLHARNEGPDDEAERLLRASAETWTRELNRFTLRLPAAMHGQEIANTLRSQLAYILINRDGPSIQPGSRSYDRSWIRDGSLTGAALLRLGHADEVRAFAEWYAPHQRASGYVPCCVSLRGADPVPEHDSHGQLIYLIAEFHRQTGDRAFVEGMWPHVERAVAYIDTLRHERMTPEYQAADKRAYFGLVPQSISHEGYSAKPMHSYWDDFFVLKGLDDAVYVADVLGRGAERARFTTIRDEFRRDLRASIDRTMAMHGIAYIPGSVELGDFDATSTTVGVNPMGGIGWLPRPALEATFERYYRDNIRARLDGAEWDGYTPYEWRTVGTFVRLGWKSRAHEAIGLFFGHRRPAAWNHWAEVVFRDEKSPRFIGDMPHTWVGSDFIRSTLDLFAYEQDSALVVGAGVPEAWVREGDGLEMRGLRTYFGTLDLRMRARGSTVRAHIGGDVRAPGGIILRTPLDLPIRRATVNGRTVRVTAGAREIVVRAVQADVVMEH</sequence>